<dbReference type="InterPro" id="IPR006367">
    <property type="entry name" value="Sirohaem_synthase_N"/>
</dbReference>
<sequence length="199" mass="23048">MAWIPIFLNVTGKKIFVLGSGEVARRRAKKFIKAGAEVILGSNKSLRNFNTKPLHEMEKWIKWADIVIVATPDKYLNEKATKLAKNKLVNRADDLIKGNIAIPSVFSINDIQISIFTKGKSPLMAKYLKEKIKSCINEEDVLNVELQNYARKKIKNLFNDHRERKKILYKLFNDKKIKEYLKDGNLEKAKNYVDKLLQR</sequence>
<dbReference type="InterPro" id="IPR036291">
    <property type="entry name" value="NAD(P)-bd_dom_sf"/>
</dbReference>
<dbReference type="OrthoDB" id="10510at2157"/>
<keyword evidence="3" id="KW-0560">Oxidoreductase</keyword>
<dbReference type="GO" id="GO:0043115">
    <property type="term" value="F:precorrin-2 dehydrogenase activity"/>
    <property type="evidence" value="ECO:0007669"/>
    <property type="project" value="UniProtKB-EC"/>
</dbReference>
<dbReference type="STRING" id="523846.Mfer_0314"/>
<evidence type="ECO:0000313" key="7">
    <source>
        <dbReference type="EMBL" id="ADP77117.1"/>
    </source>
</evidence>
<evidence type="ECO:0000256" key="5">
    <source>
        <dbReference type="ARBA" id="ARBA00023244"/>
    </source>
</evidence>
<organism evidence="7 8">
    <name type="scientific">Methanothermus fervidus (strain ATCC 43054 / DSM 2088 / JCM 10308 / V24 S)</name>
    <dbReference type="NCBI Taxonomy" id="523846"/>
    <lineage>
        <taxon>Archaea</taxon>
        <taxon>Methanobacteriati</taxon>
        <taxon>Methanobacteriota</taxon>
        <taxon>Methanomada group</taxon>
        <taxon>Methanobacteria</taxon>
        <taxon>Methanobacteriales</taxon>
        <taxon>Methanothermaceae</taxon>
        <taxon>Methanothermus</taxon>
    </lineage>
</organism>
<dbReference type="SUPFAM" id="SSF51735">
    <property type="entry name" value="NAD(P)-binding Rossmann-fold domains"/>
    <property type="match status" value="1"/>
</dbReference>
<evidence type="ECO:0000256" key="6">
    <source>
        <dbReference type="ARBA" id="ARBA00047561"/>
    </source>
</evidence>
<dbReference type="UniPathway" id="UPA00262">
    <property type="reaction ID" value="UER00222"/>
</dbReference>
<dbReference type="NCBIfam" id="TIGR01470">
    <property type="entry name" value="cysG_Nterm"/>
    <property type="match status" value="1"/>
</dbReference>
<name>E3GXT5_METFV</name>
<dbReference type="GO" id="GO:0019354">
    <property type="term" value="P:siroheme biosynthetic process"/>
    <property type="evidence" value="ECO:0007669"/>
    <property type="project" value="UniProtKB-UniPathway"/>
</dbReference>
<accession>E3GXT5</accession>
<dbReference type="KEGG" id="mfv:Mfer_0314"/>
<keyword evidence="8" id="KW-1185">Reference proteome</keyword>
<dbReference type="EMBL" id="CP002278">
    <property type="protein sequence ID" value="ADP77117.1"/>
    <property type="molecule type" value="Genomic_DNA"/>
</dbReference>
<keyword evidence="4" id="KW-0520">NAD</keyword>
<dbReference type="PANTHER" id="PTHR35330:SF1">
    <property type="entry name" value="SIROHEME BIOSYNTHESIS PROTEIN MET8"/>
    <property type="match status" value="1"/>
</dbReference>
<dbReference type="Pfam" id="PF13241">
    <property type="entry name" value="NAD_binding_7"/>
    <property type="match status" value="1"/>
</dbReference>
<evidence type="ECO:0000256" key="4">
    <source>
        <dbReference type="ARBA" id="ARBA00023027"/>
    </source>
</evidence>
<evidence type="ECO:0000256" key="2">
    <source>
        <dbReference type="ARBA" id="ARBA00012400"/>
    </source>
</evidence>
<dbReference type="PANTHER" id="PTHR35330">
    <property type="entry name" value="SIROHEME BIOSYNTHESIS PROTEIN MET8"/>
    <property type="match status" value="1"/>
</dbReference>
<comment type="catalytic activity">
    <reaction evidence="6">
        <text>precorrin-2 + NAD(+) = sirohydrochlorin + NADH + 2 H(+)</text>
        <dbReference type="Rhea" id="RHEA:15613"/>
        <dbReference type="ChEBI" id="CHEBI:15378"/>
        <dbReference type="ChEBI" id="CHEBI:57540"/>
        <dbReference type="ChEBI" id="CHEBI:57945"/>
        <dbReference type="ChEBI" id="CHEBI:58351"/>
        <dbReference type="ChEBI" id="CHEBI:58827"/>
        <dbReference type="EC" id="1.3.1.76"/>
    </reaction>
</comment>
<dbReference type="Gene3D" id="3.40.50.720">
    <property type="entry name" value="NAD(P)-binding Rossmann-like Domain"/>
    <property type="match status" value="1"/>
</dbReference>
<protein>
    <recommendedName>
        <fullName evidence="2">precorrin-2 dehydrogenase</fullName>
        <ecNumber evidence="2">1.3.1.76</ecNumber>
    </recommendedName>
</protein>
<dbReference type="Gene3D" id="3.30.160.110">
    <property type="entry name" value="Siroheme synthase, domain 2"/>
    <property type="match status" value="1"/>
</dbReference>
<keyword evidence="5" id="KW-0627">Porphyrin biosynthesis</keyword>
<dbReference type="AlphaFoldDB" id="E3GXT5"/>
<evidence type="ECO:0000313" key="8">
    <source>
        <dbReference type="Proteomes" id="UP000002315"/>
    </source>
</evidence>
<dbReference type="EC" id="1.3.1.76" evidence="2"/>
<gene>
    <name evidence="7" type="ordered locus">Mfer_0314</name>
</gene>
<dbReference type="SUPFAM" id="SSF75615">
    <property type="entry name" value="Siroheme synthase middle domains-like"/>
    <property type="match status" value="1"/>
</dbReference>
<evidence type="ECO:0000256" key="3">
    <source>
        <dbReference type="ARBA" id="ARBA00023002"/>
    </source>
</evidence>
<dbReference type="InterPro" id="IPR028161">
    <property type="entry name" value="Met8-like"/>
</dbReference>
<comment type="pathway">
    <text evidence="1">Porphyrin-containing compound metabolism; siroheme biosynthesis; sirohydrochlorin from precorrin-2: step 1/1.</text>
</comment>
<reference evidence="7 8" key="1">
    <citation type="journal article" date="2010" name="Stand. Genomic Sci.">
        <title>Complete genome sequence of Methanothermus fervidus type strain (V24S).</title>
        <authorList>
            <person name="Anderson I."/>
            <person name="Djao O.D."/>
            <person name="Misra M."/>
            <person name="Chertkov O."/>
            <person name="Nolan M."/>
            <person name="Lucas S."/>
            <person name="Lapidus A."/>
            <person name="Del Rio T.G."/>
            <person name="Tice H."/>
            <person name="Cheng J.F."/>
            <person name="Tapia R."/>
            <person name="Han C."/>
            <person name="Goodwin L."/>
            <person name="Pitluck S."/>
            <person name="Liolios K."/>
            <person name="Ivanova N."/>
            <person name="Mavromatis K."/>
            <person name="Mikhailova N."/>
            <person name="Pati A."/>
            <person name="Brambilla E."/>
            <person name="Chen A."/>
            <person name="Palaniappan K."/>
            <person name="Land M."/>
            <person name="Hauser L."/>
            <person name="Chang Y.J."/>
            <person name="Jeffries C.D."/>
            <person name="Sikorski J."/>
            <person name="Spring S."/>
            <person name="Rohde M."/>
            <person name="Eichinger K."/>
            <person name="Huber H."/>
            <person name="Wirth R."/>
            <person name="Goker M."/>
            <person name="Detter J.C."/>
            <person name="Woyke T."/>
            <person name="Bristow J."/>
            <person name="Eisen J.A."/>
            <person name="Markowitz V."/>
            <person name="Hugenholtz P."/>
            <person name="Klenk H.P."/>
            <person name="Kyrpides N.C."/>
        </authorList>
    </citation>
    <scope>NUCLEOTIDE SEQUENCE [LARGE SCALE GENOMIC DNA]</scope>
    <source>
        <strain evidence="8">ATCC 43054 / DSM 2088 / JCM 10308 / V24 S</strain>
    </source>
</reference>
<dbReference type="Proteomes" id="UP000002315">
    <property type="component" value="Chromosome"/>
</dbReference>
<proteinExistence type="predicted"/>
<dbReference type="HOGENOM" id="CLU_011276_8_2_2"/>
<dbReference type="GO" id="GO:0004325">
    <property type="term" value="F:ferrochelatase activity"/>
    <property type="evidence" value="ECO:0007669"/>
    <property type="project" value="InterPro"/>
</dbReference>
<evidence type="ECO:0000256" key="1">
    <source>
        <dbReference type="ARBA" id="ARBA00005010"/>
    </source>
</evidence>